<evidence type="ECO:0000256" key="6">
    <source>
        <dbReference type="SAM" id="Phobius"/>
    </source>
</evidence>
<feature type="transmembrane region" description="Helical" evidence="6">
    <location>
        <begin position="304"/>
        <end position="327"/>
    </location>
</feature>
<feature type="transmembrane region" description="Helical" evidence="6">
    <location>
        <begin position="179"/>
        <end position="201"/>
    </location>
</feature>
<reference evidence="7" key="1">
    <citation type="submission" date="2020-11" db="EMBL/GenBank/DDBJ databases">
        <authorList>
            <consortium name="DOE Joint Genome Institute"/>
            <person name="Ahrendt S."/>
            <person name="Riley R."/>
            <person name="Andreopoulos W."/>
            <person name="Labutti K."/>
            <person name="Pangilinan J."/>
            <person name="Ruiz-Duenas F.J."/>
            <person name="Barrasa J.M."/>
            <person name="Sanchez-Garcia M."/>
            <person name="Camarero S."/>
            <person name="Miyauchi S."/>
            <person name="Serrano A."/>
            <person name="Linde D."/>
            <person name="Babiker R."/>
            <person name="Drula E."/>
            <person name="Ayuso-Fernandez I."/>
            <person name="Pacheco R."/>
            <person name="Padilla G."/>
            <person name="Ferreira P."/>
            <person name="Barriuso J."/>
            <person name="Kellner H."/>
            <person name="Castanera R."/>
            <person name="Alfaro M."/>
            <person name="Ramirez L."/>
            <person name="Pisabarro A.G."/>
            <person name="Kuo A."/>
            <person name="Tritt A."/>
            <person name="Lipzen A."/>
            <person name="He G."/>
            <person name="Yan M."/>
            <person name="Ng V."/>
            <person name="Cullen D."/>
            <person name="Martin F."/>
            <person name="Rosso M.-N."/>
            <person name="Henrissat B."/>
            <person name="Hibbett D."/>
            <person name="Martinez A.T."/>
            <person name="Grigoriev I.V."/>
        </authorList>
    </citation>
    <scope>NUCLEOTIDE SEQUENCE</scope>
    <source>
        <strain evidence="7">ATCC 90797</strain>
    </source>
</reference>
<feature type="transmembrane region" description="Helical" evidence="6">
    <location>
        <begin position="141"/>
        <end position="159"/>
    </location>
</feature>
<evidence type="ECO:0000313" key="7">
    <source>
        <dbReference type="EMBL" id="KAF9501954.1"/>
    </source>
</evidence>
<dbReference type="PANTHER" id="PTHR10924">
    <property type="entry name" value="MAJOR FACILITATOR SUPERFAMILY PROTEIN-RELATED"/>
    <property type="match status" value="1"/>
</dbReference>
<feature type="transmembrane region" description="Helical" evidence="6">
    <location>
        <begin position="339"/>
        <end position="357"/>
    </location>
</feature>
<proteinExistence type="predicted"/>
<feature type="region of interest" description="Disordered" evidence="5">
    <location>
        <begin position="1"/>
        <end position="31"/>
    </location>
</feature>
<keyword evidence="8" id="KW-1185">Reference proteome</keyword>
<dbReference type="Gene3D" id="1.20.1250.20">
    <property type="entry name" value="MFS general substrate transporter like domains"/>
    <property type="match status" value="2"/>
</dbReference>
<organism evidence="7 8">
    <name type="scientific">Pleurotus eryngii</name>
    <name type="common">Boletus of the steppes</name>
    <dbReference type="NCBI Taxonomy" id="5323"/>
    <lineage>
        <taxon>Eukaryota</taxon>
        <taxon>Fungi</taxon>
        <taxon>Dikarya</taxon>
        <taxon>Basidiomycota</taxon>
        <taxon>Agaricomycotina</taxon>
        <taxon>Agaricomycetes</taxon>
        <taxon>Agaricomycetidae</taxon>
        <taxon>Agaricales</taxon>
        <taxon>Pleurotineae</taxon>
        <taxon>Pleurotaceae</taxon>
        <taxon>Pleurotus</taxon>
    </lineage>
</organism>
<dbReference type="InterPro" id="IPR049680">
    <property type="entry name" value="FLVCR1-2_SLC49-like"/>
</dbReference>
<feature type="transmembrane region" description="Helical" evidence="6">
    <location>
        <begin position="399"/>
        <end position="419"/>
    </location>
</feature>
<dbReference type="PANTHER" id="PTHR10924:SF6">
    <property type="entry name" value="SOLUTE CARRIER FAMILY 49 MEMBER A3"/>
    <property type="match status" value="1"/>
</dbReference>
<accession>A0A9P6DK70</accession>
<evidence type="ECO:0000256" key="4">
    <source>
        <dbReference type="ARBA" id="ARBA00023136"/>
    </source>
</evidence>
<dbReference type="InterPro" id="IPR011701">
    <property type="entry name" value="MFS"/>
</dbReference>
<feature type="transmembrane region" description="Helical" evidence="6">
    <location>
        <begin position="45"/>
        <end position="65"/>
    </location>
</feature>
<evidence type="ECO:0000256" key="2">
    <source>
        <dbReference type="ARBA" id="ARBA00022692"/>
    </source>
</evidence>
<keyword evidence="3 6" id="KW-1133">Transmembrane helix</keyword>
<feature type="transmembrane region" description="Helical" evidence="6">
    <location>
        <begin position="363"/>
        <end position="387"/>
    </location>
</feature>
<evidence type="ECO:0000256" key="3">
    <source>
        <dbReference type="ARBA" id="ARBA00022989"/>
    </source>
</evidence>
<dbReference type="SUPFAM" id="SSF103473">
    <property type="entry name" value="MFS general substrate transporter"/>
    <property type="match status" value="1"/>
</dbReference>
<dbReference type="GO" id="GO:0016020">
    <property type="term" value="C:membrane"/>
    <property type="evidence" value="ECO:0007669"/>
    <property type="project" value="UniProtKB-SubCell"/>
</dbReference>
<keyword evidence="4 6" id="KW-0472">Membrane</keyword>
<sequence length="481" mass="51381">MDQKAPSTLVEEKVESPPTHTPDSPENVSAAGRGHAPYRLYKRRFAGLLGLVVLNIVAAMAWPWFGPISNDMSAEFGISLDQVNWLGNIVALVYLPSAVLIPAVVSRYGIRRCCDIGVIALLLAAWIRYAGTSKALSSNAAYALLIIGQFFAAIAQPIYQVLGPKYSETWFDLKGRTTATMLVAISNPVGGAVGQLLSPLVGDTRQSILVLAIITSAAIPFVLLIGAAPPTPPTFSGSKKSPPLLATIRTLIGMEVSPEQHMTGRERTDFVILVLVFGVIVAGTNAFAILTGQYMKPYGYSEDISGLMGACLLLAGIVAAIATAPLFDRVFTHHLAVTAKIVAPIIGAAWLSLIWAVKPHNTGGLFIIMAIIGICGISVLPVSLELGCELTRNADGSSAILWFAGNLFAVMFILVQGALRAGPDADPPLNMHQAIMFNGIFIFVSSFLVLFLKGDMVRKARDEERNQEINITSMNALNILI</sequence>
<gene>
    <name evidence="7" type="ORF">BDN71DRAFT_503104</name>
</gene>
<name>A0A9P6DK70_PLEER</name>
<dbReference type="EMBL" id="MU154522">
    <property type="protein sequence ID" value="KAF9501954.1"/>
    <property type="molecule type" value="Genomic_DNA"/>
</dbReference>
<evidence type="ECO:0000313" key="8">
    <source>
        <dbReference type="Proteomes" id="UP000807025"/>
    </source>
</evidence>
<dbReference type="InterPro" id="IPR036259">
    <property type="entry name" value="MFS_trans_sf"/>
</dbReference>
<dbReference type="Pfam" id="PF07690">
    <property type="entry name" value="MFS_1"/>
    <property type="match status" value="1"/>
</dbReference>
<protein>
    <submittedName>
        <fullName evidence="7">MFS general substrate transporter</fullName>
    </submittedName>
</protein>
<comment type="caution">
    <text evidence="7">The sequence shown here is derived from an EMBL/GenBank/DDBJ whole genome shotgun (WGS) entry which is preliminary data.</text>
</comment>
<evidence type="ECO:0000256" key="1">
    <source>
        <dbReference type="ARBA" id="ARBA00004141"/>
    </source>
</evidence>
<feature type="transmembrane region" description="Helical" evidence="6">
    <location>
        <begin position="431"/>
        <end position="452"/>
    </location>
</feature>
<dbReference type="GO" id="GO:0022857">
    <property type="term" value="F:transmembrane transporter activity"/>
    <property type="evidence" value="ECO:0007669"/>
    <property type="project" value="InterPro"/>
</dbReference>
<feature type="transmembrane region" description="Helical" evidence="6">
    <location>
        <begin position="112"/>
        <end position="129"/>
    </location>
</feature>
<feature type="transmembrane region" description="Helical" evidence="6">
    <location>
        <begin position="85"/>
        <end position="105"/>
    </location>
</feature>
<feature type="transmembrane region" description="Helical" evidence="6">
    <location>
        <begin position="207"/>
        <end position="228"/>
    </location>
</feature>
<keyword evidence="2 6" id="KW-0812">Transmembrane</keyword>
<dbReference type="Proteomes" id="UP000807025">
    <property type="component" value="Unassembled WGS sequence"/>
</dbReference>
<evidence type="ECO:0000256" key="5">
    <source>
        <dbReference type="SAM" id="MobiDB-lite"/>
    </source>
</evidence>
<dbReference type="AlphaFoldDB" id="A0A9P6DK70"/>
<feature type="transmembrane region" description="Helical" evidence="6">
    <location>
        <begin position="270"/>
        <end position="292"/>
    </location>
</feature>
<comment type="subcellular location">
    <subcellularLocation>
        <location evidence="1">Membrane</location>
        <topology evidence="1">Multi-pass membrane protein</topology>
    </subcellularLocation>
</comment>
<dbReference type="OrthoDB" id="422206at2759"/>